<dbReference type="Pfam" id="PF11716">
    <property type="entry name" value="MDMPI_N"/>
    <property type="match status" value="1"/>
</dbReference>
<keyword evidence="4" id="KW-1185">Reference proteome</keyword>
<feature type="domain" description="Mycothiol-dependent maleylpyruvate isomerase metal-binding" evidence="2">
    <location>
        <begin position="14"/>
        <end position="153"/>
    </location>
</feature>
<dbReference type="Pfam" id="PF07398">
    <property type="entry name" value="MDMPI_C"/>
    <property type="match status" value="1"/>
</dbReference>
<dbReference type="InterPro" id="IPR017517">
    <property type="entry name" value="Maleyloyr_isom"/>
</dbReference>
<dbReference type="InterPro" id="IPR024344">
    <property type="entry name" value="MDMPI_metal-binding"/>
</dbReference>
<accession>A0A2S0KHD5</accession>
<organism evidence="3 4">
    <name type="scientific">Gordonia iterans</name>
    <dbReference type="NCBI Taxonomy" id="1004901"/>
    <lineage>
        <taxon>Bacteria</taxon>
        <taxon>Bacillati</taxon>
        <taxon>Actinomycetota</taxon>
        <taxon>Actinomycetes</taxon>
        <taxon>Mycobacteriales</taxon>
        <taxon>Gordoniaceae</taxon>
        <taxon>Gordonia</taxon>
    </lineage>
</organism>
<gene>
    <name evidence="3" type="ORF">C6V83_13340</name>
</gene>
<protein>
    <submittedName>
        <fullName evidence="3">Uncharacterized protein</fullName>
    </submittedName>
</protein>
<proteinExistence type="predicted"/>
<dbReference type="GO" id="GO:0046872">
    <property type="term" value="F:metal ion binding"/>
    <property type="evidence" value="ECO:0007669"/>
    <property type="project" value="InterPro"/>
</dbReference>
<dbReference type="InterPro" id="IPR034660">
    <property type="entry name" value="DinB/YfiT-like"/>
</dbReference>
<dbReference type="Proteomes" id="UP000239814">
    <property type="component" value="Chromosome"/>
</dbReference>
<dbReference type="KEGG" id="git:C6V83_13340"/>
<reference evidence="3 4" key="1">
    <citation type="submission" date="2018-03" db="EMBL/GenBank/DDBJ databases">
        <title>Characteristics and genome of n-alkane degrading marine bacteria Gordonia iterans isolated from crude oil contaminated in Tae-an, South Korea.</title>
        <authorList>
            <person name="Lee S.-S."/>
            <person name="Kim H."/>
        </authorList>
    </citation>
    <scope>NUCLEOTIDE SEQUENCE [LARGE SCALE GENOMIC DNA]</scope>
    <source>
        <strain evidence="3 4">Co17</strain>
    </source>
</reference>
<name>A0A2S0KHD5_9ACTN</name>
<dbReference type="RefSeq" id="WP_105942801.1">
    <property type="nucleotide sequence ID" value="NZ_CP027433.1"/>
</dbReference>
<dbReference type="InterPro" id="IPR010872">
    <property type="entry name" value="MDMPI_C-term_domain"/>
</dbReference>
<evidence type="ECO:0000313" key="3">
    <source>
        <dbReference type="EMBL" id="AVM01090.1"/>
    </source>
</evidence>
<dbReference type="Gene3D" id="1.20.120.450">
    <property type="entry name" value="dinb family like domain"/>
    <property type="match status" value="1"/>
</dbReference>
<sequence>MVTRVPRQPVVDALREEWSTLDTLVSGLDDDQWAAPSVLAGWTVADILAHITGTEWSLTGRDVEALRDVSALGHVKNPIGELNERWVDHYRARSRQQLIDDFHEVIETRLTALAGMTEREWDAESFTPAGPDTYGRFMRIRIFDCWVHEIDIRDSLNLGVPDDVLPATSARKEMVASLPFVIGKRAGAPAGSTVTVDFTGVAPRAVHVAVEDRAAVVPALDGPADTTLTVDLVEYARLIGARPTADPSKVAVTGDERLGEKIVASLHYLI</sequence>
<evidence type="ECO:0000259" key="2">
    <source>
        <dbReference type="Pfam" id="PF11716"/>
    </source>
</evidence>
<evidence type="ECO:0000313" key="4">
    <source>
        <dbReference type="Proteomes" id="UP000239814"/>
    </source>
</evidence>
<evidence type="ECO:0000259" key="1">
    <source>
        <dbReference type="Pfam" id="PF07398"/>
    </source>
</evidence>
<dbReference type="NCBIfam" id="TIGR03083">
    <property type="entry name" value="maleylpyruvate isomerase family mycothiol-dependent enzyme"/>
    <property type="match status" value="1"/>
</dbReference>
<dbReference type="SUPFAM" id="SSF109854">
    <property type="entry name" value="DinB/YfiT-like putative metalloenzymes"/>
    <property type="match status" value="1"/>
</dbReference>
<feature type="domain" description="MDMPI C-terminal" evidence="1">
    <location>
        <begin position="176"/>
        <end position="258"/>
    </location>
</feature>
<dbReference type="EMBL" id="CP027433">
    <property type="protein sequence ID" value="AVM01090.1"/>
    <property type="molecule type" value="Genomic_DNA"/>
</dbReference>
<dbReference type="AlphaFoldDB" id="A0A2S0KHD5"/>
<dbReference type="OrthoDB" id="154293at2"/>